<evidence type="ECO:0000313" key="7">
    <source>
        <dbReference type="Proteomes" id="UP000472264"/>
    </source>
</evidence>
<reference evidence="6" key="1">
    <citation type="submission" date="2021-04" db="EMBL/GenBank/DDBJ databases">
        <authorList>
            <consortium name="Wellcome Sanger Institute Data Sharing"/>
        </authorList>
    </citation>
    <scope>NUCLEOTIDE SEQUENCE [LARGE SCALE GENOMIC DNA]</scope>
</reference>
<sequence>MASLDLPYRCPRCGEHKRFRSLSSLRAHLEYNHTYETLYVLSKSNSVCDAAALLPLVAEGAILTPLPCADDLSLTSANSNSAARYIPNVEFPLGEIFMKKAMTSTDPASAVEAAYEEGLARLKARAFERLELDERLEKLSEEVEQKIAARVGRLQAELERKSSELERAKQESERLSQEKQDLEDKASELSRQVDVSVEMLANLKQDLVNKEAELNHKQQEVAQIDQFLQETAAREANAKVRLQQFIEELLDRADRAEKQLQIISSCGTTPNGSLGHCSLQASKGNGRQRNSSLSGSTRGMYQVSDRRSSPSTGASGRIKSVSQGSGGYDSDSVEMHPMEDCPEVQYYHMQCRLGEGGYERSPSCGGGGSRNWGLRKQAIQNWQRRPYRNSTEGEEGDVSDVGSRTTESEVEMWEQERRAMAEIQQSAAPYPQQGRVGYRHSTGRLEGVYSKPCRHEKSPSKSNEVISPEILKMRAALFCIFTYLDTKTLLRAAEVCRDWKFVARHPAVWTRVLLENARISSKFLSTLSQWCTQTHSLILQNLKPRQRGKKETKEDYLKSTRGCLEEGLEALLKATGSNLLILKISHCPNLLTDRSLWLASCYCRALQAVTYRSATDPVGQEVIWALGAGCRDIISLQVAPLHPCQQPARFSNRCLQTIGRCWPHLRALGVGGAGCGIQGLASLARNCMRLQVLELDHVSEINQEVAAEVCREGLKGLEMLVLTSTPVTPKALLHFNSVCRNLKSIVVQIGIEDYFEDPNSPEARKLFDEMVNKLQALKKRPGFSKILHVKADSLC</sequence>
<dbReference type="InParanoid" id="A0A665T3Z5"/>
<gene>
    <name evidence="6" type="primary">fbxo41</name>
</gene>
<feature type="region of interest" description="Disordered" evidence="3">
    <location>
        <begin position="383"/>
        <end position="413"/>
    </location>
</feature>
<dbReference type="InterPro" id="IPR057038">
    <property type="entry name" value="FBX41/ZN365_Znf-C2H2"/>
</dbReference>
<evidence type="ECO:0000259" key="5">
    <source>
        <dbReference type="Pfam" id="PF23165"/>
    </source>
</evidence>
<accession>A0A665T3Z5</accession>
<feature type="compositionally biased region" description="Polar residues" evidence="3">
    <location>
        <begin position="279"/>
        <end position="299"/>
    </location>
</feature>
<evidence type="ECO:0000256" key="3">
    <source>
        <dbReference type="SAM" id="MobiDB-lite"/>
    </source>
</evidence>
<evidence type="ECO:0000256" key="1">
    <source>
        <dbReference type="ARBA" id="ARBA00022553"/>
    </source>
</evidence>
<keyword evidence="1" id="KW-0597">Phosphoprotein</keyword>
<dbReference type="Gene3D" id="1.20.1280.50">
    <property type="match status" value="1"/>
</dbReference>
<dbReference type="InterPro" id="IPR032675">
    <property type="entry name" value="LRR_dom_sf"/>
</dbReference>
<dbReference type="CDD" id="cd22109">
    <property type="entry name" value="F-box_FBXO41"/>
    <property type="match status" value="1"/>
</dbReference>
<dbReference type="Proteomes" id="UP000472264">
    <property type="component" value="Chromosome 1"/>
</dbReference>
<name>A0A665T3Z5_ECHNA</name>
<keyword evidence="2" id="KW-0175">Coiled coil</keyword>
<dbReference type="PANTHER" id="PTHR15739:SF4">
    <property type="entry name" value="F-BOX ONLY PROTEIN 41"/>
    <property type="match status" value="1"/>
</dbReference>
<evidence type="ECO:0000256" key="2">
    <source>
        <dbReference type="ARBA" id="ARBA00023054"/>
    </source>
</evidence>
<dbReference type="Gene3D" id="3.80.10.10">
    <property type="entry name" value="Ribonuclease Inhibitor"/>
    <property type="match status" value="1"/>
</dbReference>
<dbReference type="InterPro" id="IPR036047">
    <property type="entry name" value="F-box-like_dom_sf"/>
</dbReference>
<dbReference type="OMA" id="CGTTPNC"/>
<dbReference type="SUPFAM" id="SSF81383">
    <property type="entry name" value="F-box domain"/>
    <property type="match status" value="1"/>
</dbReference>
<dbReference type="InterPro" id="IPR052283">
    <property type="entry name" value="GenomicStab_NeuMorph_Reg"/>
</dbReference>
<evidence type="ECO:0000313" key="6">
    <source>
        <dbReference type="Ensembl" id="ENSENLP00000000192.1"/>
    </source>
</evidence>
<feature type="domain" description="FBX41/ZN365 C2H2-type zinc finger" evidence="5">
    <location>
        <begin position="6"/>
        <end position="35"/>
    </location>
</feature>
<proteinExistence type="predicted"/>
<keyword evidence="7" id="KW-1185">Reference proteome</keyword>
<protein>
    <submittedName>
        <fullName evidence="6">F-box protein 41</fullName>
    </submittedName>
</protein>
<feature type="region of interest" description="Disordered" evidence="3">
    <location>
        <begin position="277"/>
        <end position="336"/>
    </location>
</feature>
<dbReference type="InterPro" id="IPR001810">
    <property type="entry name" value="F-box_dom"/>
</dbReference>
<organism evidence="6 7">
    <name type="scientific">Echeneis naucrates</name>
    <name type="common">Live sharksucker</name>
    <dbReference type="NCBI Taxonomy" id="173247"/>
    <lineage>
        <taxon>Eukaryota</taxon>
        <taxon>Metazoa</taxon>
        <taxon>Chordata</taxon>
        <taxon>Craniata</taxon>
        <taxon>Vertebrata</taxon>
        <taxon>Euteleostomi</taxon>
        <taxon>Actinopterygii</taxon>
        <taxon>Neopterygii</taxon>
        <taxon>Teleostei</taxon>
        <taxon>Neoteleostei</taxon>
        <taxon>Acanthomorphata</taxon>
        <taxon>Carangaria</taxon>
        <taxon>Carangiformes</taxon>
        <taxon>Echeneidae</taxon>
        <taxon>Echeneis</taxon>
    </lineage>
</organism>
<evidence type="ECO:0000259" key="4">
    <source>
        <dbReference type="Pfam" id="PF12937"/>
    </source>
</evidence>
<reference evidence="6" key="3">
    <citation type="submission" date="2025-09" db="UniProtKB">
        <authorList>
            <consortium name="Ensembl"/>
        </authorList>
    </citation>
    <scope>IDENTIFICATION</scope>
</reference>
<dbReference type="Pfam" id="PF12937">
    <property type="entry name" value="F-box-like"/>
    <property type="match status" value="1"/>
</dbReference>
<dbReference type="FunCoup" id="A0A665T3Z5">
    <property type="interactions" value="1111"/>
</dbReference>
<dbReference type="PANTHER" id="PTHR15739">
    <property type="entry name" value="ZINC FINGER PROTEIN"/>
    <property type="match status" value="1"/>
</dbReference>
<dbReference type="AlphaFoldDB" id="A0A665T3Z5"/>
<dbReference type="Ensembl" id="ENSENLT00000000208.1">
    <property type="protein sequence ID" value="ENSENLP00000000192.1"/>
    <property type="gene ID" value="ENSENLG00000000100.1"/>
</dbReference>
<dbReference type="SUPFAM" id="SSF52047">
    <property type="entry name" value="RNI-like"/>
    <property type="match status" value="1"/>
</dbReference>
<reference evidence="6" key="2">
    <citation type="submission" date="2025-08" db="UniProtKB">
        <authorList>
            <consortium name="Ensembl"/>
        </authorList>
    </citation>
    <scope>IDENTIFICATION</scope>
</reference>
<feature type="domain" description="F-box" evidence="4">
    <location>
        <begin position="477"/>
        <end position="514"/>
    </location>
</feature>
<dbReference type="Pfam" id="PF23165">
    <property type="entry name" value="zf-C2H2_FBX41"/>
    <property type="match status" value="1"/>
</dbReference>
<feature type="region of interest" description="Disordered" evidence="3">
    <location>
        <begin position="161"/>
        <end position="188"/>
    </location>
</feature>